<dbReference type="InterPro" id="IPR023198">
    <property type="entry name" value="PGP-like_dom2"/>
</dbReference>
<name>A0A061B4Q5_RHOTO</name>
<gene>
    <name evidence="2" type="ORF">RHTO0S_09e04698g</name>
</gene>
<dbReference type="EMBL" id="LK052944">
    <property type="protein sequence ID" value="CDR44472.1"/>
    <property type="molecule type" value="Genomic_DNA"/>
</dbReference>
<dbReference type="InterPro" id="IPR036412">
    <property type="entry name" value="HAD-like_sf"/>
</dbReference>
<dbReference type="Gene3D" id="1.10.150.240">
    <property type="entry name" value="Putative phosphatase, domain 2"/>
    <property type="match status" value="1"/>
</dbReference>
<keyword evidence="1" id="KW-0378">Hydrolase</keyword>
<dbReference type="GO" id="GO:0016787">
    <property type="term" value="F:hydrolase activity"/>
    <property type="evidence" value="ECO:0007669"/>
    <property type="project" value="UniProtKB-KW"/>
</dbReference>
<dbReference type="SUPFAM" id="SSF56784">
    <property type="entry name" value="HAD-like"/>
    <property type="match status" value="1"/>
</dbReference>
<evidence type="ECO:0000256" key="1">
    <source>
        <dbReference type="ARBA" id="ARBA00022801"/>
    </source>
</evidence>
<reference evidence="2" key="1">
    <citation type="journal article" date="2014" name="Genome Announc.">
        <title>Draft genome sequence of Rhodosporidium toruloides CECT1137, an oleaginous yeast of biotechnological interest.</title>
        <authorList>
            <person name="Morin N."/>
            <person name="Calcas X."/>
            <person name="Devillers H."/>
            <person name="Durrens P."/>
            <person name="Sherman D.J."/>
            <person name="Nicaud J.-M."/>
            <person name="Neuveglise C."/>
        </authorList>
    </citation>
    <scope>NUCLEOTIDE SEQUENCE</scope>
    <source>
        <strain evidence="2">CECT1137</strain>
    </source>
</reference>
<dbReference type="PANTHER" id="PTHR43316:SF4">
    <property type="entry name" value="ACID DEHALOGENASE, PUTATIVE (AFU_ORTHOLOGUE AFUA_8G05870)-RELATED"/>
    <property type="match status" value="1"/>
</dbReference>
<dbReference type="InterPro" id="IPR051540">
    <property type="entry name" value="S-2-haloacid_dehalogenase"/>
</dbReference>
<organism evidence="2">
    <name type="scientific">Rhodotorula toruloides</name>
    <name type="common">Yeast</name>
    <name type="synonym">Rhodosporidium toruloides</name>
    <dbReference type="NCBI Taxonomy" id="5286"/>
    <lineage>
        <taxon>Eukaryota</taxon>
        <taxon>Fungi</taxon>
        <taxon>Dikarya</taxon>
        <taxon>Basidiomycota</taxon>
        <taxon>Pucciniomycotina</taxon>
        <taxon>Microbotryomycetes</taxon>
        <taxon>Sporidiobolales</taxon>
        <taxon>Sporidiobolaceae</taxon>
        <taxon>Rhodotorula</taxon>
    </lineage>
</organism>
<evidence type="ECO:0000313" key="2">
    <source>
        <dbReference type="EMBL" id="CDR44472.1"/>
    </source>
</evidence>
<protein>
    <submittedName>
        <fullName evidence="2">RHTO0S09e04698g1_1</fullName>
    </submittedName>
</protein>
<dbReference type="Gene3D" id="3.40.50.1000">
    <property type="entry name" value="HAD superfamily/HAD-like"/>
    <property type="match status" value="1"/>
</dbReference>
<dbReference type="InterPro" id="IPR023214">
    <property type="entry name" value="HAD_sf"/>
</dbReference>
<accession>A0A061B4Q5</accession>
<dbReference type="PANTHER" id="PTHR43316">
    <property type="entry name" value="HYDROLASE, HALOACID DELAHOGENASE-RELATED"/>
    <property type="match status" value="1"/>
</dbReference>
<dbReference type="OrthoDB" id="2363873at2759"/>
<dbReference type="AlphaFoldDB" id="A0A061B4Q5"/>
<sequence length="253" mass="27870">MTSHIPIAFDVLGTCFSLDPAKEALRSVFKTVSDAQAESVIQDWFHSAQRDFTYLSINGAYMPIGQVLKSTLPRILLMHSLVPASSASPSTTLSTFDSSLTDPIISTLSSMRPRPSLAACSHLLLSHDFRLMAATNGALETTRGLFEKGLGKEVAERWEYFSTDEAKVAKPDQSVYQNIWKKLGVEEGGEKKGWFIAAHTWDLFPAKKAGFKTAFVTYEEHLVLPDLFGEPDIVAKDLEDAAQQIIEREGGQA</sequence>
<proteinExistence type="predicted"/>